<evidence type="ECO:0000313" key="2">
    <source>
        <dbReference type="EMBL" id="MDQ7249215.1"/>
    </source>
</evidence>
<organism evidence="2 3">
    <name type="scientific">Dongia sedimenti</name>
    <dbReference type="NCBI Taxonomy" id="3064282"/>
    <lineage>
        <taxon>Bacteria</taxon>
        <taxon>Pseudomonadati</taxon>
        <taxon>Pseudomonadota</taxon>
        <taxon>Alphaproteobacteria</taxon>
        <taxon>Rhodospirillales</taxon>
        <taxon>Dongiaceae</taxon>
        <taxon>Dongia</taxon>
    </lineage>
</organism>
<comment type="caution">
    <text evidence="2">The sequence shown here is derived from an EMBL/GenBank/DDBJ whole genome shotgun (WGS) entry which is preliminary data.</text>
</comment>
<dbReference type="RefSeq" id="WP_379956958.1">
    <property type="nucleotide sequence ID" value="NZ_JAUYVI010000005.1"/>
</dbReference>
<accession>A0ABU0YNB2</accession>
<protein>
    <submittedName>
        <fullName evidence="2">Host attachment protein</fullName>
    </submittedName>
</protein>
<dbReference type="Proteomes" id="UP001230156">
    <property type="component" value="Unassembled WGS sequence"/>
</dbReference>
<dbReference type="Pfam" id="PF10116">
    <property type="entry name" value="Host_attach"/>
    <property type="match status" value="1"/>
</dbReference>
<name>A0ABU0YNB2_9PROT</name>
<proteinExistence type="predicted"/>
<evidence type="ECO:0000313" key="3">
    <source>
        <dbReference type="Proteomes" id="UP001230156"/>
    </source>
</evidence>
<dbReference type="EMBL" id="JAUYVI010000005">
    <property type="protein sequence ID" value="MDQ7249215.1"/>
    <property type="molecule type" value="Genomic_DNA"/>
</dbReference>
<sequence>MRGKITWIVVADGQRATVYHNDGPNKGLQVIDGIGGHRDGARSHEMISDHAGRSQGFAGAHGASSMTPRTDPHEQEEARFTEHLAGEINHAALEKKFDRLILAAPPRTLGILRKALSSHATERVIAELDKDLTKNAPADIAAHVAEHLAV</sequence>
<keyword evidence="3" id="KW-1185">Reference proteome</keyword>
<evidence type="ECO:0000256" key="1">
    <source>
        <dbReference type="SAM" id="MobiDB-lite"/>
    </source>
</evidence>
<dbReference type="InterPro" id="IPR019291">
    <property type="entry name" value="Host_attachment_protein"/>
</dbReference>
<reference evidence="3" key="1">
    <citation type="submission" date="2023-08" db="EMBL/GenBank/DDBJ databases">
        <title>Rhodospirillaceae gen. nov., a novel taxon isolated from the Yangtze River Yuezi River estuary sludge.</title>
        <authorList>
            <person name="Ruan L."/>
        </authorList>
    </citation>
    <scope>NUCLEOTIDE SEQUENCE [LARGE SCALE GENOMIC DNA]</scope>
    <source>
        <strain evidence="3">R-7</strain>
    </source>
</reference>
<feature type="region of interest" description="Disordered" evidence="1">
    <location>
        <begin position="55"/>
        <end position="75"/>
    </location>
</feature>
<gene>
    <name evidence="2" type="ORF">Q8A70_16120</name>
</gene>